<name>A0A016UBE3_9BILA</name>
<dbReference type="Proteomes" id="UP000024635">
    <property type="component" value="Unassembled WGS sequence"/>
</dbReference>
<dbReference type="EMBL" id="JARK01001384">
    <property type="protein sequence ID" value="EYC12142.1"/>
    <property type="molecule type" value="Genomic_DNA"/>
</dbReference>
<dbReference type="AlphaFoldDB" id="A0A016UBE3"/>
<keyword evidence="2" id="KW-1185">Reference proteome</keyword>
<gene>
    <name evidence="1" type="primary">Acey_s0048.g1634</name>
    <name evidence="1" type="ORF">Y032_0048g1634</name>
</gene>
<protein>
    <submittedName>
        <fullName evidence="1">Uncharacterized protein</fullName>
    </submittedName>
</protein>
<evidence type="ECO:0000313" key="2">
    <source>
        <dbReference type="Proteomes" id="UP000024635"/>
    </source>
</evidence>
<reference evidence="2" key="1">
    <citation type="journal article" date="2015" name="Nat. Genet.">
        <title>The genome and transcriptome of the zoonotic hookworm Ancylostoma ceylanicum identify infection-specific gene families.</title>
        <authorList>
            <person name="Schwarz E.M."/>
            <person name="Hu Y."/>
            <person name="Antoshechkin I."/>
            <person name="Miller M.M."/>
            <person name="Sternberg P.W."/>
            <person name="Aroian R.V."/>
        </authorList>
    </citation>
    <scope>NUCLEOTIDE SEQUENCE</scope>
    <source>
        <strain evidence="2">HY135</strain>
    </source>
</reference>
<sequence length="99" mass="11000">MYSELQTAVDKGRDCGAAFLGKDTGGSACWLWLSAAAYCSKQKQTTRASMRSRCVPSQERRAAIAPLVYGNLEFTVVFPLFDVSNVIFVEFYKCMNVIL</sequence>
<accession>A0A016UBE3</accession>
<comment type="caution">
    <text evidence="1">The sequence shown here is derived from an EMBL/GenBank/DDBJ whole genome shotgun (WGS) entry which is preliminary data.</text>
</comment>
<organism evidence="1 2">
    <name type="scientific">Ancylostoma ceylanicum</name>
    <dbReference type="NCBI Taxonomy" id="53326"/>
    <lineage>
        <taxon>Eukaryota</taxon>
        <taxon>Metazoa</taxon>
        <taxon>Ecdysozoa</taxon>
        <taxon>Nematoda</taxon>
        <taxon>Chromadorea</taxon>
        <taxon>Rhabditida</taxon>
        <taxon>Rhabditina</taxon>
        <taxon>Rhabditomorpha</taxon>
        <taxon>Strongyloidea</taxon>
        <taxon>Ancylostomatidae</taxon>
        <taxon>Ancylostomatinae</taxon>
        <taxon>Ancylostoma</taxon>
    </lineage>
</organism>
<evidence type="ECO:0000313" key="1">
    <source>
        <dbReference type="EMBL" id="EYC12142.1"/>
    </source>
</evidence>
<proteinExistence type="predicted"/>